<dbReference type="EnsemblProtists" id="PYU1_T005452">
    <property type="protein sequence ID" value="PYU1_T005452"/>
    <property type="gene ID" value="PYU1_G005441"/>
</dbReference>
<proteinExistence type="predicted"/>
<keyword evidence="8" id="KW-1185">Reference proteome</keyword>
<dbReference type="HOGENOM" id="CLU_100459_1_1_1"/>
<dbReference type="SUPFAM" id="SSF54928">
    <property type="entry name" value="RNA-binding domain, RBD"/>
    <property type="match status" value="1"/>
</dbReference>
<dbReference type="VEuPathDB" id="FungiDB:PYU1_G005441"/>
<name>K3WKG0_GLOUD</name>
<dbReference type="OMA" id="XEPSITE"/>
<evidence type="ECO:0000256" key="4">
    <source>
        <dbReference type="ARBA" id="ARBA00023187"/>
    </source>
</evidence>
<dbReference type="InterPro" id="IPR040052">
    <property type="entry name" value="RBM17"/>
</dbReference>
<keyword evidence="3" id="KW-0694">RNA-binding</keyword>
<evidence type="ECO:0000313" key="8">
    <source>
        <dbReference type="Proteomes" id="UP000019132"/>
    </source>
</evidence>
<dbReference type="EMBL" id="GL376633">
    <property type="status" value="NOT_ANNOTATED_CDS"/>
    <property type="molecule type" value="Genomic_DNA"/>
</dbReference>
<dbReference type="InterPro" id="IPR012677">
    <property type="entry name" value="Nucleotide-bd_a/b_plait_sf"/>
</dbReference>
<dbReference type="GO" id="GO:0003723">
    <property type="term" value="F:RNA binding"/>
    <property type="evidence" value="ECO:0007669"/>
    <property type="project" value="UniProtKB-KW"/>
</dbReference>
<dbReference type="AlphaFoldDB" id="K3WKG0"/>
<dbReference type="PANTHER" id="PTHR13288">
    <property type="entry name" value="SPLICING FACTOR 45 SPF45"/>
    <property type="match status" value="1"/>
</dbReference>
<dbReference type="InterPro" id="IPR003954">
    <property type="entry name" value="RRM_euk-type"/>
</dbReference>
<evidence type="ECO:0000256" key="2">
    <source>
        <dbReference type="ARBA" id="ARBA00022664"/>
    </source>
</evidence>
<reference evidence="8" key="1">
    <citation type="journal article" date="2010" name="Genome Biol.">
        <title>Genome sequence of the necrotrophic plant pathogen Pythium ultimum reveals original pathogenicity mechanisms and effector repertoire.</title>
        <authorList>
            <person name="Levesque C.A."/>
            <person name="Brouwer H."/>
            <person name="Cano L."/>
            <person name="Hamilton J.P."/>
            <person name="Holt C."/>
            <person name="Huitema E."/>
            <person name="Raffaele S."/>
            <person name="Robideau G.P."/>
            <person name="Thines M."/>
            <person name="Win J."/>
            <person name="Zerillo M.M."/>
            <person name="Beakes G.W."/>
            <person name="Boore J.L."/>
            <person name="Busam D."/>
            <person name="Dumas B."/>
            <person name="Ferriera S."/>
            <person name="Fuerstenberg S.I."/>
            <person name="Gachon C.M."/>
            <person name="Gaulin E."/>
            <person name="Govers F."/>
            <person name="Grenville-Briggs L."/>
            <person name="Horner N."/>
            <person name="Hostetler J."/>
            <person name="Jiang R.H."/>
            <person name="Johnson J."/>
            <person name="Krajaejun T."/>
            <person name="Lin H."/>
            <person name="Meijer H.J."/>
            <person name="Moore B."/>
            <person name="Morris P."/>
            <person name="Phuntmart V."/>
            <person name="Puiu D."/>
            <person name="Shetty J."/>
            <person name="Stajich J.E."/>
            <person name="Tripathy S."/>
            <person name="Wawra S."/>
            <person name="van West P."/>
            <person name="Whitty B.R."/>
            <person name="Coutinho P.M."/>
            <person name="Henrissat B."/>
            <person name="Martin F."/>
            <person name="Thomas P.D."/>
            <person name="Tyler B.M."/>
            <person name="De Vries R.P."/>
            <person name="Kamoun S."/>
            <person name="Yandell M."/>
            <person name="Tisserat N."/>
            <person name="Buell C.R."/>
        </authorList>
    </citation>
    <scope>NUCLEOTIDE SEQUENCE</scope>
    <source>
        <strain evidence="8">DAOM:BR144</strain>
    </source>
</reference>
<evidence type="ECO:0000259" key="6">
    <source>
        <dbReference type="SMART" id="SM00361"/>
    </source>
</evidence>
<dbReference type="GO" id="GO:0045292">
    <property type="term" value="P:mRNA cis splicing, via spliceosome"/>
    <property type="evidence" value="ECO:0007669"/>
    <property type="project" value="InterPro"/>
</dbReference>
<organism evidence="7 8">
    <name type="scientific">Globisporangium ultimum (strain ATCC 200006 / CBS 805.95 / DAOM BR144)</name>
    <name type="common">Pythium ultimum</name>
    <dbReference type="NCBI Taxonomy" id="431595"/>
    <lineage>
        <taxon>Eukaryota</taxon>
        <taxon>Sar</taxon>
        <taxon>Stramenopiles</taxon>
        <taxon>Oomycota</taxon>
        <taxon>Peronosporomycetes</taxon>
        <taxon>Pythiales</taxon>
        <taxon>Pythiaceae</taxon>
        <taxon>Globisporangium</taxon>
    </lineage>
</organism>
<dbReference type="PANTHER" id="PTHR13288:SF8">
    <property type="entry name" value="SPLICING FACTOR 45"/>
    <property type="match status" value="1"/>
</dbReference>
<accession>K3WKG0</accession>
<dbReference type="STRING" id="431595.K3WKG0"/>
<keyword evidence="4" id="KW-0508">mRNA splicing</keyword>
<keyword evidence="5" id="KW-0539">Nucleus</keyword>
<dbReference type="SMART" id="SM00361">
    <property type="entry name" value="RRM_1"/>
    <property type="match status" value="1"/>
</dbReference>
<evidence type="ECO:0000256" key="5">
    <source>
        <dbReference type="ARBA" id="ARBA00023242"/>
    </source>
</evidence>
<evidence type="ECO:0000256" key="1">
    <source>
        <dbReference type="ARBA" id="ARBA00004123"/>
    </source>
</evidence>
<evidence type="ECO:0000313" key="7">
    <source>
        <dbReference type="EnsemblProtists" id="PYU1_T005452"/>
    </source>
</evidence>
<dbReference type="Gene3D" id="3.30.70.330">
    <property type="match status" value="1"/>
</dbReference>
<dbReference type="eggNOG" id="KOG1996">
    <property type="taxonomic scope" value="Eukaryota"/>
</dbReference>
<feature type="domain" description="RNA recognition motif" evidence="6">
    <location>
        <begin position="1"/>
        <end position="79"/>
    </location>
</feature>
<evidence type="ECO:0000256" key="3">
    <source>
        <dbReference type="ARBA" id="ARBA00022884"/>
    </source>
</evidence>
<dbReference type="Proteomes" id="UP000019132">
    <property type="component" value="Unassembled WGS sequence"/>
</dbReference>
<dbReference type="InterPro" id="IPR035979">
    <property type="entry name" value="RBD_domain_sf"/>
</dbReference>
<reference evidence="8" key="2">
    <citation type="submission" date="2010-04" db="EMBL/GenBank/DDBJ databases">
        <authorList>
            <person name="Buell R."/>
            <person name="Hamilton J."/>
            <person name="Hostetler J."/>
        </authorList>
    </citation>
    <scope>NUCLEOTIDE SEQUENCE [LARGE SCALE GENOMIC DNA]</scope>
    <source>
        <strain evidence="8">DAOM:BR144</strain>
    </source>
</reference>
<dbReference type="InParanoid" id="K3WKG0"/>
<keyword evidence="2" id="KW-0507">mRNA processing</keyword>
<sequence>MLFEQNMVGPGEVDDELQDEVKEECAEKYGPVEKCLIHEVQTRVPLEQAIRIFVQFQRPSDAEKGLNARFFGGRKVQATYYDDDRFQRLDLTA</sequence>
<reference evidence="7" key="3">
    <citation type="submission" date="2015-02" db="UniProtKB">
        <authorList>
            <consortium name="EnsemblProtists"/>
        </authorList>
    </citation>
    <scope>IDENTIFICATION</scope>
    <source>
        <strain evidence="7">DAOM BR144</strain>
    </source>
</reference>
<comment type="subcellular location">
    <subcellularLocation>
        <location evidence="1">Nucleus</location>
    </subcellularLocation>
</comment>
<dbReference type="FunFam" id="3.30.70.330:FF:000382">
    <property type="entry name" value="G-patch domain-containing protein"/>
    <property type="match status" value="1"/>
</dbReference>
<dbReference type="GO" id="GO:0071011">
    <property type="term" value="C:precatalytic spliceosome"/>
    <property type="evidence" value="ECO:0007669"/>
    <property type="project" value="TreeGrafter"/>
</dbReference>
<protein>
    <recommendedName>
        <fullName evidence="6">RNA recognition motif domain-containing protein</fullName>
    </recommendedName>
</protein>